<comment type="similarity">
    <text evidence="2">Belongs to the histone-like Alba family.</text>
</comment>
<sequence>MADKYLRVDKTQDKLPENEIRVKRGPGIGRYLRRANELLTGKVQGQDSVVIRGVSNAMENVVKLAELVKHRVAKLHQLNEISNVTIIDEYEPLEEGLDHLKFERNVTMLTITLSKNNLDKGVGYQEPIPEDQVKAYNERSSEGGDQRGGYRPRGGRGGFRGGRGGFRGGFRGTRGGRGGFRGGDRDDRRVGDRDTYDRPPRQYDNEERPRRGRGGYRDDRNAEGEERPYRGRGGYRGDRNVDGEERPYRGRGGYRGDRNVDGEERPYRGRGGYRGDRNVEGEERPFRGRGGYRGDRREGEEGGERQARGGYRENNYENRSSRYGRGERRDYAEGESRPYRGRGGDRGGDRPFRGTRGTGPREPREPKE</sequence>
<reference evidence="7 8" key="1">
    <citation type="submission" date="2014-06" db="EMBL/GenBank/DDBJ databases">
        <authorList>
            <person name="Swart Estienne"/>
        </authorList>
    </citation>
    <scope>NUCLEOTIDE SEQUENCE [LARGE SCALE GENOMIC DNA]</scope>
    <source>
        <strain evidence="7 8">130c</strain>
    </source>
</reference>
<keyword evidence="8" id="KW-1185">Reference proteome</keyword>
<feature type="domain" description="DNA/RNA-binding protein Alba-like" evidence="6">
    <location>
        <begin position="18"/>
        <end position="83"/>
    </location>
</feature>
<evidence type="ECO:0000256" key="4">
    <source>
        <dbReference type="ARBA" id="ARBA00023242"/>
    </source>
</evidence>
<dbReference type="OrthoDB" id="311486at2759"/>
<name>A0A077ZT81_STYLE</name>
<dbReference type="PANTHER" id="PTHR13516">
    <property type="entry name" value="RIBONUCLEASE P SUBUNIT P25"/>
    <property type="match status" value="1"/>
</dbReference>
<gene>
    <name evidence="7" type="primary">Contig5773.g6183</name>
    <name evidence="7" type="ORF">STYLEM_1492</name>
</gene>
<evidence type="ECO:0000259" key="6">
    <source>
        <dbReference type="Pfam" id="PF01918"/>
    </source>
</evidence>
<evidence type="ECO:0000313" key="8">
    <source>
        <dbReference type="Proteomes" id="UP000039865"/>
    </source>
</evidence>
<dbReference type="EMBL" id="CCKQ01001423">
    <property type="protein sequence ID" value="CDW72530.1"/>
    <property type="molecule type" value="Genomic_DNA"/>
</dbReference>
<dbReference type="Pfam" id="PF01918">
    <property type="entry name" value="Alba"/>
    <property type="match status" value="1"/>
</dbReference>
<feature type="region of interest" description="Disordered" evidence="5">
    <location>
        <begin position="136"/>
        <end position="368"/>
    </location>
</feature>
<protein>
    <submittedName>
        <fullName evidence="7">Ribonuclease p protein subunit p25-like</fullName>
    </submittedName>
</protein>
<evidence type="ECO:0000256" key="1">
    <source>
        <dbReference type="ARBA" id="ARBA00004123"/>
    </source>
</evidence>
<proteinExistence type="inferred from homology"/>
<dbReference type="AlphaFoldDB" id="A0A077ZT81"/>
<feature type="compositionally biased region" description="Gly residues" evidence="5">
    <location>
        <begin position="151"/>
        <end position="181"/>
    </location>
</feature>
<dbReference type="OMA" id="DYQQYEA"/>
<dbReference type="InterPro" id="IPR036882">
    <property type="entry name" value="Alba-like_dom_sf"/>
</dbReference>
<evidence type="ECO:0000313" key="7">
    <source>
        <dbReference type="EMBL" id="CDW72530.1"/>
    </source>
</evidence>
<evidence type="ECO:0000256" key="5">
    <source>
        <dbReference type="SAM" id="MobiDB-lite"/>
    </source>
</evidence>
<dbReference type="InterPro" id="IPR051958">
    <property type="entry name" value="Alba-like_NAB"/>
</dbReference>
<feature type="compositionally biased region" description="Basic and acidic residues" evidence="5">
    <location>
        <begin position="182"/>
        <end position="352"/>
    </location>
</feature>
<keyword evidence="4" id="KW-0539">Nucleus</keyword>
<dbReference type="PANTHER" id="PTHR13516:SF4">
    <property type="entry name" value="FI09323P"/>
    <property type="match status" value="1"/>
</dbReference>
<dbReference type="SUPFAM" id="SSF82704">
    <property type="entry name" value="AlbA-like"/>
    <property type="match status" value="1"/>
</dbReference>
<evidence type="ECO:0000256" key="2">
    <source>
        <dbReference type="ARBA" id="ARBA00008018"/>
    </source>
</evidence>
<evidence type="ECO:0000256" key="3">
    <source>
        <dbReference type="ARBA" id="ARBA00022884"/>
    </source>
</evidence>
<accession>A0A077ZT81</accession>
<dbReference type="GO" id="GO:0003723">
    <property type="term" value="F:RNA binding"/>
    <property type="evidence" value="ECO:0007669"/>
    <property type="project" value="UniProtKB-KW"/>
</dbReference>
<dbReference type="Proteomes" id="UP000039865">
    <property type="component" value="Unassembled WGS sequence"/>
</dbReference>
<feature type="compositionally biased region" description="Basic and acidic residues" evidence="5">
    <location>
        <begin position="136"/>
        <end position="145"/>
    </location>
</feature>
<dbReference type="InterPro" id="IPR002775">
    <property type="entry name" value="DNA/RNA-bd_Alba-like"/>
</dbReference>
<comment type="subcellular location">
    <subcellularLocation>
        <location evidence="1">Nucleus</location>
    </subcellularLocation>
</comment>
<organism evidence="7 8">
    <name type="scientific">Stylonychia lemnae</name>
    <name type="common">Ciliate</name>
    <dbReference type="NCBI Taxonomy" id="5949"/>
    <lineage>
        <taxon>Eukaryota</taxon>
        <taxon>Sar</taxon>
        <taxon>Alveolata</taxon>
        <taxon>Ciliophora</taxon>
        <taxon>Intramacronucleata</taxon>
        <taxon>Spirotrichea</taxon>
        <taxon>Stichotrichia</taxon>
        <taxon>Sporadotrichida</taxon>
        <taxon>Oxytrichidae</taxon>
        <taxon>Stylonychinae</taxon>
        <taxon>Stylonychia</taxon>
    </lineage>
</organism>
<dbReference type="GO" id="GO:0005634">
    <property type="term" value="C:nucleus"/>
    <property type="evidence" value="ECO:0007669"/>
    <property type="project" value="UniProtKB-SubCell"/>
</dbReference>
<dbReference type="Gene3D" id="3.30.110.20">
    <property type="entry name" value="Alba-like domain"/>
    <property type="match status" value="1"/>
</dbReference>
<feature type="compositionally biased region" description="Basic and acidic residues" evidence="5">
    <location>
        <begin position="359"/>
        <end position="368"/>
    </location>
</feature>
<keyword evidence="3" id="KW-0694">RNA-binding</keyword>
<dbReference type="InParanoid" id="A0A077ZT81"/>